<proteinExistence type="predicted"/>
<protein>
    <submittedName>
        <fullName evidence="1">Uncharacterized protein</fullName>
    </submittedName>
</protein>
<gene>
    <name evidence="1" type="ORF">DICVIV_12614</name>
</gene>
<evidence type="ECO:0000313" key="1">
    <source>
        <dbReference type="EMBL" id="KJH41408.1"/>
    </source>
</evidence>
<name>A0A0D8XA15_DICVI</name>
<dbReference type="EMBL" id="KN716830">
    <property type="protein sequence ID" value="KJH41408.1"/>
    <property type="molecule type" value="Genomic_DNA"/>
</dbReference>
<dbReference type="Proteomes" id="UP000053766">
    <property type="component" value="Unassembled WGS sequence"/>
</dbReference>
<evidence type="ECO:0000313" key="2">
    <source>
        <dbReference type="Proteomes" id="UP000053766"/>
    </source>
</evidence>
<accession>A0A0D8XA15</accession>
<reference evidence="2" key="2">
    <citation type="journal article" date="2016" name="Sci. Rep.">
        <title>Dictyocaulus viviparus genome, variome and transcriptome elucidate lungworm biology and support future intervention.</title>
        <authorList>
            <person name="McNulty S.N."/>
            <person name="Strube C."/>
            <person name="Rosa B.A."/>
            <person name="Martin J.C."/>
            <person name="Tyagi R."/>
            <person name="Choi Y.J."/>
            <person name="Wang Q."/>
            <person name="Hallsworth Pepin K."/>
            <person name="Zhang X."/>
            <person name="Ozersky P."/>
            <person name="Wilson R.K."/>
            <person name="Sternberg P.W."/>
            <person name="Gasser R.B."/>
            <person name="Mitreva M."/>
        </authorList>
    </citation>
    <scope>NUCLEOTIDE SEQUENCE [LARGE SCALE GENOMIC DNA]</scope>
    <source>
        <strain evidence="2">HannoverDv2000</strain>
    </source>
</reference>
<reference evidence="1 2" key="1">
    <citation type="submission" date="2013-11" db="EMBL/GenBank/DDBJ databases">
        <title>Draft genome of the bovine lungworm Dictyocaulus viviparus.</title>
        <authorList>
            <person name="Mitreva M."/>
        </authorList>
    </citation>
    <scope>NUCLEOTIDE SEQUENCE [LARGE SCALE GENOMIC DNA]</scope>
    <source>
        <strain evidence="1 2">HannoverDv2000</strain>
    </source>
</reference>
<dbReference type="AlphaFoldDB" id="A0A0D8XA15"/>
<keyword evidence="2" id="KW-1185">Reference proteome</keyword>
<organism evidence="1 2">
    <name type="scientific">Dictyocaulus viviparus</name>
    <name type="common">Bovine lungworm</name>
    <dbReference type="NCBI Taxonomy" id="29172"/>
    <lineage>
        <taxon>Eukaryota</taxon>
        <taxon>Metazoa</taxon>
        <taxon>Ecdysozoa</taxon>
        <taxon>Nematoda</taxon>
        <taxon>Chromadorea</taxon>
        <taxon>Rhabditida</taxon>
        <taxon>Rhabditina</taxon>
        <taxon>Rhabditomorpha</taxon>
        <taxon>Strongyloidea</taxon>
        <taxon>Metastrongylidae</taxon>
        <taxon>Dictyocaulus</taxon>
    </lineage>
</organism>
<sequence>MARFMFSGRTDNKFRAVLECIVDALSGLVGLQLHNIEVISFQGSSYYVDLPHVTSCWAKRYLINVFRPVLSMWPS</sequence>